<keyword evidence="1" id="KW-1133">Transmembrane helix</keyword>
<evidence type="ECO:0000313" key="3">
    <source>
        <dbReference type="Proteomes" id="UP001385951"/>
    </source>
</evidence>
<dbReference type="AlphaFoldDB" id="A0AAW0G631"/>
<sequence length="78" mass="8765">MAEVIEETLIVILANITTKEAVVTTIIITTIITIIKVIITILAQAFNKPKEVKFKKLFNLGYDVASYYALYFHFLNGA</sequence>
<evidence type="ECO:0000313" key="2">
    <source>
        <dbReference type="EMBL" id="KAK7686914.1"/>
    </source>
</evidence>
<dbReference type="EMBL" id="JASBNA010000015">
    <property type="protein sequence ID" value="KAK7686914.1"/>
    <property type="molecule type" value="Genomic_DNA"/>
</dbReference>
<feature type="transmembrane region" description="Helical" evidence="1">
    <location>
        <begin position="57"/>
        <end position="75"/>
    </location>
</feature>
<keyword evidence="3" id="KW-1185">Reference proteome</keyword>
<evidence type="ECO:0000256" key="1">
    <source>
        <dbReference type="SAM" id="Phobius"/>
    </source>
</evidence>
<feature type="transmembrane region" description="Helical" evidence="1">
    <location>
        <begin position="21"/>
        <end position="45"/>
    </location>
</feature>
<organism evidence="2 3">
    <name type="scientific">Cerrena zonata</name>
    <dbReference type="NCBI Taxonomy" id="2478898"/>
    <lineage>
        <taxon>Eukaryota</taxon>
        <taxon>Fungi</taxon>
        <taxon>Dikarya</taxon>
        <taxon>Basidiomycota</taxon>
        <taxon>Agaricomycotina</taxon>
        <taxon>Agaricomycetes</taxon>
        <taxon>Polyporales</taxon>
        <taxon>Cerrenaceae</taxon>
        <taxon>Cerrena</taxon>
    </lineage>
</organism>
<comment type="caution">
    <text evidence="2">The sequence shown here is derived from an EMBL/GenBank/DDBJ whole genome shotgun (WGS) entry which is preliminary data.</text>
</comment>
<reference evidence="2 3" key="1">
    <citation type="submission" date="2022-09" db="EMBL/GenBank/DDBJ databases">
        <authorList>
            <person name="Palmer J.M."/>
        </authorList>
    </citation>
    <scope>NUCLEOTIDE SEQUENCE [LARGE SCALE GENOMIC DNA]</scope>
    <source>
        <strain evidence="2 3">DSM 7382</strain>
    </source>
</reference>
<gene>
    <name evidence="2" type="ORF">QCA50_009991</name>
</gene>
<accession>A0AAW0G631</accession>
<keyword evidence="1" id="KW-0472">Membrane</keyword>
<dbReference type="Proteomes" id="UP001385951">
    <property type="component" value="Unassembled WGS sequence"/>
</dbReference>
<proteinExistence type="predicted"/>
<protein>
    <submittedName>
        <fullName evidence="2">Uncharacterized protein</fullName>
    </submittedName>
</protein>
<name>A0AAW0G631_9APHY</name>
<keyword evidence="1" id="KW-0812">Transmembrane</keyword>